<dbReference type="InterPro" id="IPR019818">
    <property type="entry name" value="IsoCit/isopropylmalate_DH_CS"/>
</dbReference>
<comment type="similarity">
    <text evidence="5 15">Belongs to the isocitrate and isopropylmalate dehydrogenases family. LeuB type 1 subfamily.</text>
</comment>
<evidence type="ECO:0000256" key="7">
    <source>
        <dbReference type="ARBA" id="ARBA00022430"/>
    </source>
</evidence>
<protein>
    <recommendedName>
        <fullName evidence="15">3-isopropylmalate dehydrogenase</fullName>
        <ecNumber evidence="15">1.1.1.85</ecNumber>
    </recommendedName>
    <alternativeName>
        <fullName evidence="15">3-IPM-DH</fullName>
    </alternativeName>
    <alternativeName>
        <fullName evidence="15">Beta-IPM dehydrogenase</fullName>
        <shortName evidence="15">IMDH</shortName>
    </alternativeName>
</protein>
<evidence type="ECO:0000256" key="3">
    <source>
        <dbReference type="ARBA" id="ARBA00004496"/>
    </source>
</evidence>
<evidence type="ECO:0000256" key="6">
    <source>
        <dbReference type="ARBA" id="ARBA00011738"/>
    </source>
</evidence>
<evidence type="ECO:0000256" key="9">
    <source>
        <dbReference type="ARBA" id="ARBA00022605"/>
    </source>
</evidence>
<evidence type="ECO:0000256" key="1">
    <source>
        <dbReference type="ARBA" id="ARBA00000624"/>
    </source>
</evidence>
<evidence type="ECO:0000313" key="19">
    <source>
        <dbReference type="Proteomes" id="UP000178526"/>
    </source>
</evidence>
<comment type="caution">
    <text evidence="18">The sequence shown here is derived from an EMBL/GenBank/DDBJ whole genome shotgun (WGS) entry which is preliminary data.</text>
</comment>
<dbReference type="GO" id="GO:0009098">
    <property type="term" value="P:L-leucine biosynthetic process"/>
    <property type="evidence" value="ECO:0007669"/>
    <property type="project" value="UniProtKB-UniRule"/>
</dbReference>
<evidence type="ECO:0000256" key="8">
    <source>
        <dbReference type="ARBA" id="ARBA00022490"/>
    </source>
</evidence>
<dbReference type="EMBL" id="MGDB01000121">
    <property type="protein sequence ID" value="OGL39364.1"/>
    <property type="molecule type" value="Genomic_DNA"/>
</dbReference>
<dbReference type="FunFam" id="3.40.718.10:FF:000028">
    <property type="entry name" value="3-isopropylmalate dehydrogenase"/>
    <property type="match status" value="1"/>
</dbReference>
<dbReference type="Proteomes" id="UP000178526">
    <property type="component" value="Unassembled WGS sequence"/>
</dbReference>
<evidence type="ECO:0000256" key="11">
    <source>
        <dbReference type="ARBA" id="ARBA00022842"/>
    </source>
</evidence>
<keyword evidence="9 15" id="KW-0028">Amino-acid biosynthesis</keyword>
<dbReference type="SUPFAM" id="SSF53659">
    <property type="entry name" value="Isocitrate/Isopropylmalate dehydrogenase-like"/>
    <property type="match status" value="1"/>
</dbReference>
<sequence>MNKNLTYKIAVLPGDGIGPEVMDGALEVLKSVGKKSGIRFNLSLGLIGGVAIDKKKDPLPAETLKLCNESDGVLLAAIGGPKWDKLEPSKKPETGLLKLRKALDVYANLRPAKIFSGMEKSSTLKKEVIKDVDLIVVRELSGGLYYGKPRGIKKVRNSHQAVNTMSYSTGEIERIAKVAFEIARKRRKEVTSVDKANVLECSQLWRKTVEEVSKSYPDIKLSHLYVDNCSMQLVRNPRQFDVILTENLFGDILSDEASMLTGSIGMLPSASLGDGVGLYEPVHGSAPDIAGKNKANPIAMILSVAAMFKYSFDLEKEAESIEKAVKAVIKKGYRTPDIMESGKKLVGTKAMAKLIRDEL</sequence>
<evidence type="ECO:0000256" key="13">
    <source>
        <dbReference type="ARBA" id="ARBA00023027"/>
    </source>
</evidence>
<dbReference type="HAMAP" id="MF_01033">
    <property type="entry name" value="LeuB_type1"/>
    <property type="match status" value="1"/>
</dbReference>
<feature type="domain" description="Isopropylmalate dehydrogenase-like" evidence="17">
    <location>
        <begin position="8"/>
        <end position="355"/>
    </location>
</feature>
<dbReference type="GO" id="GO:0003862">
    <property type="term" value="F:3-isopropylmalate dehydrogenase activity"/>
    <property type="evidence" value="ECO:0007669"/>
    <property type="project" value="UniProtKB-UniRule"/>
</dbReference>
<feature type="binding site" evidence="15">
    <location>
        <begin position="284"/>
        <end position="296"/>
    </location>
    <ligand>
        <name>NAD(+)</name>
        <dbReference type="ChEBI" id="CHEBI:57540"/>
    </ligand>
</feature>
<feature type="binding site" evidence="15">
    <location>
        <position position="110"/>
    </location>
    <ligand>
        <name>substrate</name>
    </ligand>
</feature>
<evidence type="ECO:0000256" key="10">
    <source>
        <dbReference type="ARBA" id="ARBA00022723"/>
    </source>
</evidence>
<name>A0A1F7REJ8_9BACT</name>
<keyword evidence="12 15" id="KW-0560">Oxidoreductase</keyword>
<evidence type="ECO:0000256" key="2">
    <source>
        <dbReference type="ARBA" id="ARBA00001936"/>
    </source>
</evidence>
<dbReference type="NCBIfam" id="TIGR00169">
    <property type="entry name" value="leuB"/>
    <property type="match status" value="1"/>
</dbReference>
<feature type="binding site" evidence="15">
    <location>
        <position position="227"/>
    </location>
    <ligand>
        <name>substrate</name>
    </ligand>
</feature>
<evidence type="ECO:0000256" key="15">
    <source>
        <dbReference type="HAMAP-Rule" id="MF_01033"/>
    </source>
</evidence>
<accession>A0A1F7REJ8</accession>
<comment type="function">
    <text evidence="15 16">Catalyzes the oxidation of 3-carboxy-2-hydroxy-4-methylpentanoate (3-isopropylmalate) to 3-carboxy-4-methyl-2-oxopentanoate. The product decarboxylates to 4-methyl-2 oxopentanoate.</text>
</comment>
<keyword evidence="10 15" id="KW-0479">Metal-binding</keyword>
<dbReference type="InterPro" id="IPR024084">
    <property type="entry name" value="IsoPropMal-DH-like_dom"/>
</dbReference>
<comment type="cofactor">
    <cofactor evidence="2">
        <name>Mn(2+)</name>
        <dbReference type="ChEBI" id="CHEBI:29035"/>
    </cofactor>
</comment>
<feature type="binding site" evidence="15">
    <location>
        <begin position="80"/>
        <end position="93"/>
    </location>
    <ligand>
        <name>NAD(+)</name>
        <dbReference type="ChEBI" id="CHEBI:57540"/>
    </ligand>
</feature>
<dbReference type="InterPro" id="IPR004429">
    <property type="entry name" value="Isopropylmalate_DH"/>
</dbReference>
<evidence type="ECO:0000256" key="5">
    <source>
        <dbReference type="ARBA" id="ARBA00008319"/>
    </source>
</evidence>
<dbReference type="EC" id="1.1.1.85" evidence="15"/>
<dbReference type="PANTHER" id="PTHR42979">
    <property type="entry name" value="3-ISOPROPYLMALATE DEHYDROGENASE"/>
    <property type="match status" value="1"/>
</dbReference>
<comment type="cofactor">
    <cofactor evidence="15 16">
        <name>Mg(2+)</name>
        <dbReference type="ChEBI" id="CHEBI:18420"/>
    </cofactor>
    <cofactor evidence="15 16">
        <name>Mn(2+)</name>
        <dbReference type="ChEBI" id="CHEBI:29035"/>
    </cofactor>
    <text evidence="15 16">Binds 1 Mg(2+) or Mn(2+) ion per subunit.</text>
</comment>
<dbReference type="AlphaFoldDB" id="A0A1F7REJ8"/>
<comment type="subunit">
    <text evidence="6 15 16">Homodimer.</text>
</comment>
<reference evidence="18 19" key="1">
    <citation type="journal article" date="2016" name="Nat. Commun.">
        <title>Thousands of microbial genomes shed light on interconnected biogeochemical processes in an aquifer system.</title>
        <authorList>
            <person name="Anantharaman K."/>
            <person name="Brown C.T."/>
            <person name="Hug L.A."/>
            <person name="Sharon I."/>
            <person name="Castelle C.J."/>
            <person name="Probst A.J."/>
            <person name="Thomas B.C."/>
            <person name="Singh A."/>
            <person name="Wilkins M.J."/>
            <person name="Karaoz U."/>
            <person name="Brodie E.L."/>
            <person name="Williams K.H."/>
            <person name="Hubbard S.S."/>
            <person name="Banfield J.F."/>
        </authorList>
    </citation>
    <scope>NUCLEOTIDE SEQUENCE [LARGE SCALE GENOMIC DNA]</scope>
</reference>
<feature type="site" description="Important for catalysis" evidence="15">
    <location>
        <position position="145"/>
    </location>
</feature>
<feature type="binding site" evidence="15">
    <location>
        <position position="138"/>
    </location>
    <ligand>
        <name>substrate</name>
    </ligand>
</feature>
<evidence type="ECO:0000256" key="16">
    <source>
        <dbReference type="RuleBase" id="RU004445"/>
    </source>
</evidence>
<keyword evidence="13 15" id="KW-0520">NAD</keyword>
<keyword evidence="15" id="KW-0464">Manganese</keyword>
<keyword evidence="8 15" id="KW-0963">Cytoplasm</keyword>
<evidence type="ECO:0000313" key="18">
    <source>
        <dbReference type="EMBL" id="OGL39364.1"/>
    </source>
</evidence>
<dbReference type="GO" id="GO:0005829">
    <property type="term" value="C:cytosol"/>
    <property type="evidence" value="ECO:0007669"/>
    <property type="project" value="TreeGrafter"/>
</dbReference>
<evidence type="ECO:0000259" key="17">
    <source>
        <dbReference type="SMART" id="SM01329"/>
    </source>
</evidence>
<evidence type="ECO:0000256" key="14">
    <source>
        <dbReference type="ARBA" id="ARBA00023304"/>
    </source>
</evidence>
<feature type="binding site" evidence="15">
    <location>
        <position position="251"/>
    </location>
    <ligand>
        <name>Mg(2+)</name>
        <dbReference type="ChEBI" id="CHEBI:18420"/>
    </ligand>
</feature>
<dbReference type="PROSITE" id="PS00470">
    <property type="entry name" value="IDH_IMDH"/>
    <property type="match status" value="1"/>
</dbReference>
<dbReference type="UniPathway" id="UPA00048">
    <property type="reaction ID" value="UER00072"/>
</dbReference>
<feature type="binding site" evidence="15">
    <location>
        <position position="255"/>
    </location>
    <ligand>
        <name>Mg(2+)</name>
        <dbReference type="ChEBI" id="CHEBI:18420"/>
    </ligand>
</feature>
<feature type="binding site" evidence="15">
    <location>
        <position position="227"/>
    </location>
    <ligand>
        <name>Mg(2+)</name>
        <dbReference type="ChEBI" id="CHEBI:18420"/>
    </ligand>
</feature>
<comment type="pathway">
    <text evidence="4 15 16">Amino-acid biosynthesis; L-leucine biosynthesis; L-leucine from 3-methyl-2-oxobutanoate: step 3/4.</text>
</comment>
<gene>
    <name evidence="15" type="primary">leuB</name>
    <name evidence="18" type="ORF">A2042_04970</name>
</gene>
<comment type="catalytic activity">
    <reaction evidence="1 15 16">
        <text>(2R,3S)-3-isopropylmalate + NAD(+) = 4-methyl-2-oxopentanoate + CO2 + NADH</text>
        <dbReference type="Rhea" id="RHEA:32271"/>
        <dbReference type="ChEBI" id="CHEBI:16526"/>
        <dbReference type="ChEBI" id="CHEBI:17865"/>
        <dbReference type="ChEBI" id="CHEBI:35121"/>
        <dbReference type="ChEBI" id="CHEBI:57540"/>
        <dbReference type="ChEBI" id="CHEBI:57945"/>
        <dbReference type="EC" id="1.1.1.85"/>
    </reaction>
</comment>
<comment type="subcellular location">
    <subcellularLocation>
        <location evidence="3 15">Cytoplasm</location>
    </subcellularLocation>
</comment>
<dbReference type="Gene3D" id="3.40.718.10">
    <property type="entry name" value="Isopropylmalate Dehydrogenase"/>
    <property type="match status" value="1"/>
</dbReference>
<evidence type="ECO:0000256" key="4">
    <source>
        <dbReference type="ARBA" id="ARBA00004762"/>
    </source>
</evidence>
<keyword evidence="11 15" id="KW-0460">Magnesium</keyword>
<feature type="binding site" evidence="15">
    <location>
        <position position="100"/>
    </location>
    <ligand>
        <name>substrate</name>
    </ligand>
</feature>
<dbReference type="GO" id="GO:0000287">
    <property type="term" value="F:magnesium ion binding"/>
    <property type="evidence" value="ECO:0007669"/>
    <property type="project" value="InterPro"/>
</dbReference>
<organism evidence="18 19">
    <name type="scientific">Candidatus Schekmanbacteria bacterium GWA2_38_11</name>
    <dbReference type="NCBI Taxonomy" id="1817876"/>
    <lineage>
        <taxon>Bacteria</taxon>
        <taxon>Candidatus Schekmaniibacteriota</taxon>
    </lineage>
</organism>
<dbReference type="GO" id="GO:0051287">
    <property type="term" value="F:NAD binding"/>
    <property type="evidence" value="ECO:0007669"/>
    <property type="project" value="InterPro"/>
</dbReference>
<dbReference type="SMART" id="SM01329">
    <property type="entry name" value="Iso_dh"/>
    <property type="match status" value="1"/>
</dbReference>
<feature type="site" description="Important for catalysis" evidence="15">
    <location>
        <position position="195"/>
    </location>
</feature>
<keyword evidence="7 15" id="KW-0432">Leucine biosynthesis</keyword>
<dbReference type="PANTHER" id="PTHR42979:SF1">
    <property type="entry name" value="3-ISOPROPYLMALATE DEHYDROGENASE"/>
    <property type="match status" value="1"/>
</dbReference>
<evidence type="ECO:0000256" key="12">
    <source>
        <dbReference type="ARBA" id="ARBA00023002"/>
    </source>
</evidence>
<dbReference type="Pfam" id="PF00180">
    <property type="entry name" value="Iso_dh"/>
    <property type="match status" value="1"/>
</dbReference>
<keyword evidence="14 15" id="KW-0100">Branched-chain amino acid biosynthesis</keyword>
<proteinExistence type="inferred from homology"/>